<evidence type="ECO:0000256" key="5">
    <source>
        <dbReference type="SAM" id="SignalP"/>
    </source>
</evidence>
<name>A0ABW2PUK5_9BACL</name>
<dbReference type="InterPro" id="IPR039424">
    <property type="entry name" value="SBP_5"/>
</dbReference>
<keyword evidence="8" id="KW-1185">Reference proteome</keyword>
<accession>A0ABW2PUK5</accession>
<dbReference type="InterPro" id="IPR030678">
    <property type="entry name" value="Peptide/Ni-bd"/>
</dbReference>
<comment type="caution">
    <text evidence="7">The sequence shown here is derived from an EMBL/GenBank/DDBJ whole genome shotgun (WGS) entry which is preliminary data.</text>
</comment>
<dbReference type="PIRSF" id="PIRSF002741">
    <property type="entry name" value="MppA"/>
    <property type="match status" value="1"/>
</dbReference>
<dbReference type="PANTHER" id="PTHR30290:SF10">
    <property type="entry name" value="PERIPLASMIC OLIGOPEPTIDE-BINDING PROTEIN-RELATED"/>
    <property type="match status" value="1"/>
</dbReference>
<sequence>MKVKAKGLLFLSIILVMSLFLSACSSGSKDTSGKASGGKGELAKDQVLNITEPQDIPSLNWTQITDTVSSTAIGMVNSGLMRFDQNMEPKPDMAQAMPKVSKDKKVYTFKIRNDAKWSDGTPVTANDFVYAWRKMVDPKTASQYAFIFASANIKNAAKIEDKKSPLFGKVDQLGVKALNDKTLQVTLEKPTPYFLSMLPSSSFLPAKKDFVEKQGKNLGQEPQNLLFNGPYILSKWNHGSGWSFKKNDKYWNAKNIHIDKVNVKVIKQVSTAVNLYNTGKLDSTTISSDFVDQFKRKPDYHTSLVGITYFLRLNQGKVPAFKNEKVRKAIYGSIDRDTMAKDLMKDGSVGAKYLVPKDFVKGPDGKDFRSSAPNGYDVANKQQARKLWEQAKKELGIKSLKLELMTQDSDKAVKANEYVANQLEKNLPGMEVTVNKQPFGNFLKLESSGNYQMENGGWSPDFLDPITFLDMWTTNSDMNRMSYSDPKYDKLIGEVNNLGAEPQKRWEKMQEAEKLLLEKDAAIVPLYQRANAYLAKPYVKGMIYPPFGFDMDWTHAKVLKH</sequence>
<reference evidence="8" key="1">
    <citation type="journal article" date="2019" name="Int. J. Syst. Evol. Microbiol.">
        <title>The Global Catalogue of Microorganisms (GCM) 10K type strain sequencing project: providing services to taxonomists for standard genome sequencing and annotation.</title>
        <authorList>
            <consortium name="The Broad Institute Genomics Platform"/>
            <consortium name="The Broad Institute Genome Sequencing Center for Infectious Disease"/>
            <person name="Wu L."/>
            <person name="Ma J."/>
        </authorList>
    </citation>
    <scope>NUCLEOTIDE SEQUENCE [LARGE SCALE GENOMIC DNA]</scope>
    <source>
        <strain evidence="8">CGMCC 1.16305</strain>
    </source>
</reference>
<comment type="subcellular location">
    <subcellularLocation>
        <location evidence="1">Cell envelope</location>
    </subcellularLocation>
</comment>
<proteinExistence type="inferred from homology"/>
<dbReference type="Gene3D" id="3.40.190.10">
    <property type="entry name" value="Periplasmic binding protein-like II"/>
    <property type="match status" value="1"/>
</dbReference>
<dbReference type="PROSITE" id="PS51257">
    <property type="entry name" value="PROKAR_LIPOPROTEIN"/>
    <property type="match status" value="1"/>
</dbReference>
<evidence type="ECO:0000256" key="4">
    <source>
        <dbReference type="ARBA" id="ARBA00022729"/>
    </source>
</evidence>
<dbReference type="CDD" id="cd08504">
    <property type="entry name" value="PBP2_OppA"/>
    <property type="match status" value="1"/>
</dbReference>
<organism evidence="7 8">
    <name type="scientific">Scopulibacillus cellulosilyticus</name>
    <dbReference type="NCBI Taxonomy" id="2665665"/>
    <lineage>
        <taxon>Bacteria</taxon>
        <taxon>Bacillati</taxon>
        <taxon>Bacillota</taxon>
        <taxon>Bacilli</taxon>
        <taxon>Bacillales</taxon>
        <taxon>Sporolactobacillaceae</taxon>
        <taxon>Scopulibacillus</taxon>
    </lineage>
</organism>
<dbReference type="RefSeq" id="WP_380965542.1">
    <property type="nucleotide sequence ID" value="NZ_JBHTCO010000010.1"/>
</dbReference>
<feature type="signal peptide" evidence="5">
    <location>
        <begin position="1"/>
        <end position="23"/>
    </location>
</feature>
<dbReference type="SUPFAM" id="SSF53850">
    <property type="entry name" value="Periplasmic binding protein-like II"/>
    <property type="match status" value="1"/>
</dbReference>
<dbReference type="Gene3D" id="3.10.105.10">
    <property type="entry name" value="Dipeptide-binding Protein, Domain 3"/>
    <property type="match status" value="1"/>
</dbReference>
<feature type="domain" description="Solute-binding protein family 5" evidence="6">
    <location>
        <begin position="88"/>
        <end position="479"/>
    </location>
</feature>
<gene>
    <name evidence="7" type="ORF">ACFQRG_08960</name>
</gene>
<dbReference type="InterPro" id="IPR000914">
    <property type="entry name" value="SBP_5_dom"/>
</dbReference>
<dbReference type="Pfam" id="PF00496">
    <property type="entry name" value="SBP_bac_5"/>
    <property type="match status" value="1"/>
</dbReference>
<evidence type="ECO:0000256" key="3">
    <source>
        <dbReference type="ARBA" id="ARBA00022448"/>
    </source>
</evidence>
<protein>
    <submittedName>
        <fullName evidence="7">Peptide ABC transporter substrate-binding protein</fullName>
    </submittedName>
</protein>
<comment type="similarity">
    <text evidence="2">Belongs to the bacterial solute-binding protein 5 family.</text>
</comment>
<keyword evidence="4 5" id="KW-0732">Signal</keyword>
<dbReference type="Gene3D" id="3.90.76.10">
    <property type="entry name" value="Dipeptide-binding Protein, Domain 1"/>
    <property type="match status" value="1"/>
</dbReference>
<evidence type="ECO:0000259" key="6">
    <source>
        <dbReference type="Pfam" id="PF00496"/>
    </source>
</evidence>
<dbReference type="PANTHER" id="PTHR30290">
    <property type="entry name" value="PERIPLASMIC BINDING COMPONENT OF ABC TRANSPORTER"/>
    <property type="match status" value="1"/>
</dbReference>
<dbReference type="Proteomes" id="UP001596505">
    <property type="component" value="Unassembled WGS sequence"/>
</dbReference>
<keyword evidence="3" id="KW-0813">Transport</keyword>
<evidence type="ECO:0000313" key="7">
    <source>
        <dbReference type="EMBL" id="MFC7393092.1"/>
    </source>
</evidence>
<evidence type="ECO:0000256" key="2">
    <source>
        <dbReference type="ARBA" id="ARBA00005695"/>
    </source>
</evidence>
<feature type="chain" id="PRO_5046243146" evidence="5">
    <location>
        <begin position="24"/>
        <end position="561"/>
    </location>
</feature>
<evidence type="ECO:0000313" key="8">
    <source>
        <dbReference type="Proteomes" id="UP001596505"/>
    </source>
</evidence>
<dbReference type="EMBL" id="JBHTCO010000010">
    <property type="protein sequence ID" value="MFC7393092.1"/>
    <property type="molecule type" value="Genomic_DNA"/>
</dbReference>
<evidence type="ECO:0000256" key="1">
    <source>
        <dbReference type="ARBA" id="ARBA00004196"/>
    </source>
</evidence>